<dbReference type="GO" id="GO:1903600">
    <property type="term" value="C:glutaminase complex"/>
    <property type="evidence" value="ECO:0007669"/>
    <property type="project" value="TreeGrafter"/>
</dbReference>
<dbReference type="EnsemblFungi" id="EJT72984">
    <property type="protein sequence ID" value="EJT72984"/>
    <property type="gene ID" value="GGTG_09835"/>
</dbReference>
<name>J3P8K1_GAET3</name>
<sequence length="242" mass="25445">MAAPATMTVGVLALQGAFAEHLTLLRRAGATIAGESPAFEFIEVRTPEQLARCDALVIPGGESTTLAFVAKQTNLMEPLRQFVKVDSKPIWGTCAGLILLADEATGAKKGGQELVGGLHIRAHRNHFGRQVHSFQAGLDLTFLADLQQDGGGGGKEAVASGPFPGVFIRAPVVEKILAGDGAAGPHVEVLGSVSRGGEGGEEDIVAVRQGNIFATSFHPELTDDVRVHLWWLQQAVKVKTGN</sequence>
<dbReference type="NCBIfam" id="TIGR03800">
    <property type="entry name" value="PLP_synth_Pdx2"/>
    <property type="match status" value="1"/>
</dbReference>
<dbReference type="OrthoDB" id="2039at2759"/>
<dbReference type="GO" id="GO:0016829">
    <property type="term" value="F:lyase activity"/>
    <property type="evidence" value="ECO:0007669"/>
    <property type="project" value="UniProtKB-KW"/>
</dbReference>
<keyword evidence="4 10" id="KW-0315">Glutamine amidotransferase</keyword>
<accession>J3P8K1</accession>
<dbReference type="GO" id="GO:0016740">
    <property type="term" value="F:transferase activity"/>
    <property type="evidence" value="ECO:0007669"/>
    <property type="project" value="UniProtKB-KW"/>
</dbReference>
<dbReference type="GO" id="GO:0005829">
    <property type="term" value="C:cytosol"/>
    <property type="evidence" value="ECO:0007669"/>
    <property type="project" value="TreeGrafter"/>
</dbReference>
<evidence type="ECO:0000256" key="8">
    <source>
        <dbReference type="PIRSR" id="PIRSR005639-2"/>
    </source>
</evidence>
<keyword evidence="10" id="KW-0808">Transferase</keyword>
<dbReference type="PROSITE" id="PS01236">
    <property type="entry name" value="PDXT_SNO_1"/>
    <property type="match status" value="1"/>
</dbReference>
<dbReference type="InterPro" id="IPR002161">
    <property type="entry name" value="PdxT/SNO"/>
</dbReference>
<dbReference type="Proteomes" id="UP000006039">
    <property type="component" value="Unassembled WGS sequence"/>
</dbReference>
<evidence type="ECO:0000313" key="11">
    <source>
        <dbReference type="EnsemblFungi" id="EJT72984"/>
    </source>
</evidence>
<dbReference type="PROSITE" id="PS51130">
    <property type="entry name" value="PDXT_SNO_2"/>
    <property type="match status" value="1"/>
</dbReference>
<feature type="signal peptide" evidence="9">
    <location>
        <begin position="1"/>
        <end position="19"/>
    </location>
</feature>
<dbReference type="GO" id="GO:0008614">
    <property type="term" value="P:pyridoxine metabolic process"/>
    <property type="evidence" value="ECO:0007669"/>
    <property type="project" value="TreeGrafter"/>
</dbReference>
<feature type="active site" description="Nucleophile" evidence="7">
    <location>
        <position position="94"/>
    </location>
</feature>
<protein>
    <recommendedName>
        <fullName evidence="2">glutaminase</fullName>
        <ecNumber evidence="2">3.5.1.2</ecNumber>
    </recommendedName>
</protein>
<evidence type="ECO:0000313" key="10">
    <source>
        <dbReference type="EMBL" id="EJT72984.1"/>
    </source>
</evidence>
<evidence type="ECO:0000313" key="12">
    <source>
        <dbReference type="Proteomes" id="UP000006039"/>
    </source>
</evidence>
<feature type="binding site" evidence="8">
    <location>
        <begin position="61"/>
        <end position="63"/>
    </location>
    <ligand>
        <name>L-glutamine</name>
        <dbReference type="ChEBI" id="CHEBI:58359"/>
    </ligand>
</feature>
<reference evidence="11" key="4">
    <citation type="journal article" date="2015" name="G3 (Bethesda)">
        <title>Genome sequences of three phytopathogenic species of the Magnaporthaceae family of fungi.</title>
        <authorList>
            <person name="Okagaki L.H."/>
            <person name="Nunes C.C."/>
            <person name="Sailsbery J."/>
            <person name="Clay B."/>
            <person name="Brown D."/>
            <person name="John T."/>
            <person name="Oh Y."/>
            <person name="Young N."/>
            <person name="Fitzgerald M."/>
            <person name="Haas B.J."/>
            <person name="Zeng Q."/>
            <person name="Young S."/>
            <person name="Adiconis X."/>
            <person name="Fan L."/>
            <person name="Levin J.Z."/>
            <person name="Mitchell T.K."/>
            <person name="Okubara P.A."/>
            <person name="Farman M.L."/>
            <person name="Kohn L.M."/>
            <person name="Birren B."/>
            <person name="Ma L.-J."/>
            <person name="Dean R.A."/>
        </authorList>
    </citation>
    <scope>NUCLEOTIDE SEQUENCE</scope>
    <source>
        <strain evidence="11">R3-111a-1</strain>
    </source>
</reference>
<dbReference type="RefSeq" id="XP_009225958.1">
    <property type="nucleotide sequence ID" value="XM_009227694.1"/>
</dbReference>
<keyword evidence="3" id="KW-0378">Hydrolase</keyword>
<dbReference type="Pfam" id="PF01174">
    <property type="entry name" value="SNO"/>
    <property type="match status" value="1"/>
</dbReference>
<evidence type="ECO:0000256" key="4">
    <source>
        <dbReference type="ARBA" id="ARBA00022962"/>
    </source>
</evidence>
<dbReference type="EMBL" id="GL385399">
    <property type="protein sequence ID" value="EJT72984.1"/>
    <property type="molecule type" value="Genomic_DNA"/>
</dbReference>
<proteinExistence type="inferred from homology"/>
<evidence type="ECO:0000256" key="7">
    <source>
        <dbReference type="PIRSR" id="PIRSR005639-1"/>
    </source>
</evidence>
<organism evidence="10">
    <name type="scientific">Gaeumannomyces tritici (strain R3-111a-1)</name>
    <name type="common">Wheat and barley take-all root rot fungus</name>
    <name type="synonym">Gaeumannomyces graminis var. tritici</name>
    <dbReference type="NCBI Taxonomy" id="644352"/>
    <lineage>
        <taxon>Eukaryota</taxon>
        <taxon>Fungi</taxon>
        <taxon>Dikarya</taxon>
        <taxon>Ascomycota</taxon>
        <taxon>Pezizomycotina</taxon>
        <taxon>Sordariomycetes</taxon>
        <taxon>Sordariomycetidae</taxon>
        <taxon>Magnaporthales</taxon>
        <taxon>Magnaporthaceae</taxon>
        <taxon>Gaeumannomyces</taxon>
    </lineage>
</organism>
<evidence type="ECO:0000256" key="5">
    <source>
        <dbReference type="ARBA" id="ARBA00023239"/>
    </source>
</evidence>
<evidence type="ECO:0000256" key="2">
    <source>
        <dbReference type="ARBA" id="ARBA00012918"/>
    </source>
</evidence>
<dbReference type="EC" id="3.5.1.2" evidence="2"/>
<dbReference type="PROSITE" id="PS51273">
    <property type="entry name" value="GATASE_TYPE_1"/>
    <property type="match status" value="1"/>
</dbReference>
<feature type="binding site" evidence="8">
    <location>
        <begin position="168"/>
        <end position="169"/>
    </location>
    <ligand>
        <name>L-glutamine</name>
        <dbReference type="ChEBI" id="CHEBI:58359"/>
    </ligand>
</feature>
<dbReference type="SUPFAM" id="SSF52317">
    <property type="entry name" value="Class I glutamine amidotransferase-like"/>
    <property type="match status" value="1"/>
</dbReference>
<keyword evidence="5" id="KW-0456">Lyase</keyword>
<dbReference type="GeneID" id="20350293"/>
<dbReference type="HOGENOM" id="CLU_069674_0_0_1"/>
<dbReference type="VEuPathDB" id="FungiDB:GGTG_09835"/>
<dbReference type="PANTHER" id="PTHR31559">
    <property type="entry name" value="PYRIDOXAL 5'-PHOSPHATE SYNTHASE SUBUNIT SNO"/>
    <property type="match status" value="1"/>
</dbReference>
<evidence type="ECO:0000256" key="3">
    <source>
        <dbReference type="ARBA" id="ARBA00022801"/>
    </source>
</evidence>
<keyword evidence="12" id="KW-1185">Reference proteome</keyword>
<feature type="chain" id="PRO_5015095005" description="glutaminase" evidence="9">
    <location>
        <begin position="20"/>
        <end position="242"/>
    </location>
</feature>
<comment type="catalytic activity">
    <reaction evidence="6">
        <text>L-glutamine + H2O = L-glutamate + NH4(+)</text>
        <dbReference type="Rhea" id="RHEA:15889"/>
        <dbReference type="ChEBI" id="CHEBI:15377"/>
        <dbReference type="ChEBI" id="CHEBI:28938"/>
        <dbReference type="ChEBI" id="CHEBI:29985"/>
        <dbReference type="ChEBI" id="CHEBI:58359"/>
        <dbReference type="EC" id="3.5.1.2"/>
    </reaction>
</comment>
<dbReference type="GO" id="GO:0042823">
    <property type="term" value="P:pyridoxal phosphate biosynthetic process"/>
    <property type="evidence" value="ECO:0007669"/>
    <property type="project" value="InterPro"/>
</dbReference>
<reference evidence="10" key="3">
    <citation type="submission" date="2010-09" db="EMBL/GenBank/DDBJ databases">
        <title>Annotation of Gaeumannomyces graminis var. tritici R3-111a-1.</title>
        <authorList>
            <consortium name="The Broad Institute Genome Sequencing Platform"/>
            <person name="Ma L.-J."/>
            <person name="Dead R."/>
            <person name="Young S.K."/>
            <person name="Zeng Q."/>
            <person name="Gargeya S."/>
            <person name="Fitzgerald M."/>
            <person name="Haas B."/>
            <person name="Abouelleil A."/>
            <person name="Alvarado L."/>
            <person name="Arachchi H.M."/>
            <person name="Berlin A."/>
            <person name="Brown A."/>
            <person name="Chapman S.B."/>
            <person name="Chen Z."/>
            <person name="Dunbar C."/>
            <person name="Freedman E."/>
            <person name="Gearin G."/>
            <person name="Gellesch M."/>
            <person name="Goldberg J."/>
            <person name="Griggs A."/>
            <person name="Gujja S."/>
            <person name="Heiman D."/>
            <person name="Howarth C."/>
            <person name="Larson L."/>
            <person name="Lui A."/>
            <person name="MacDonald P.J.P."/>
            <person name="Mehta T."/>
            <person name="Montmayeur A."/>
            <person name="Murphy C."/>
            <person name="Neiman D."/>
            <person name="Pearson M."/>
            <person name="Priest M."/>
            <person name="Roberts A."/>
            <person name="Saif S."/>
            <person name="Shea T."/>
            <person name="Shenoy N."/>
            <person name="Sisk P."/>
            <person name="Stolte C."/>
            <person name="Sykes S."/>
            <person name="Yandava C."/>
            <person name="Wortman J."/>
            <person name="Nusbaum C."/>
            <person name="Birren B."/>
        </authorList>
    </citation>
    <scope>NUCLEOTIDE SEQUENCE</scope>
    <source>
        <strain evidence="10">R3-111a-1</strain>
    </source>
</reference>
<dbReference type="eggNOG" id="KOG3210">
    <property type="taxonomic scope" value="Eukaryota"/>
</dbReference>
<dbReference type="FunCoup" id="J3P8K1">
    <property type="interactions" value="179"/>
</dbReference>
<feature type="binding site" evidence="8">
    <location>
        <position position="124"/>
    </location>
    <ligand>
        <name>L-glutamine</name>
        <dbReference type="ChEBI" id="CHEBI:58359"/>
    </ligand>
</feature>
<evidence type="ECO:0000256" key="9">
    <source>
        <dbReference type="SAM" id="SignalP"/>
    </source>
</evidence>
<dbReference type="CDD" id="cd01749">
    <property type="entry name" value="GATase1_PB"/>
    <property type="match status" value="1"/>
</dbReference>
<dbReference type="STRING" id="644352.J3P8K1"/>
<dbReference type="Gene3D" id="3.40.50.880">
    <property type="match status" value="1"/>
</dbReference>
<gene>
    <name evidence="11" type="primary">20350293</name>
    <name evidence="10" type="ORF">GGTG_09835</name>
</gene>
<dbReference type="AlphaFoldDB" id="J3P8K1"/>
<dbReference type="InterPro" id="IPR029062">
    <property type="entry name" value="Class_I_gatase-like"/>
</dbReference>
<dbReference type="PANTHER" id="PTHR31559:SF0">
    <property type="entry name" value="PYRIDOXAL 5'-PHOSPHATE SYNTHASE SUBUNIT SNO1-RELATED"/>
    <property type="match status" value="1"/>
</dbReference>
<dbReference type="PIRSF" id="PIRSF005639">
    <property type="entry name" value="Glut_amidoT_SNO"/>
    <property type="match status" value="1"/>
</dbReference>
<evidence type="ECO:0000256" key="6">
    <source>
        <dbReference type="ARBA" id="ARBA00049534"/>
    </source>
</evidence>
<reference evidence="11" key="5">
    <citation type="submission" date="2018-04" db="UniProtKB">
        <authorList>
            <consortium name="EnsemblFungi"/>
        </authorList>
    </citation>
    <scope>IDENTIFICATION</scope>
    <source>
        <strain evidence="11">R3-111a-1</strain>
    </source>
</reference>
<reference evidence="10" key="2">
    <citation type="submission" date="2010-07" db="EMBL/GenBank/DDBJ databases">
        <authorList>
            <consortium name="The Broad Institute Genome Sequencing Platform"/>
            <consortium name="Broad Institute Genome Sequencing Center for Infectious Disease"/>
            <person name="Ma L.-J."/>
            <person name="Dead R."/>
            <person name="Young S."/>
            <person name="Zeng Q."/>
            <person name="Koehrsen M."/>
            <person name="Alvarado L."/>
            <person name="Berlin A."/>
            <person name="Chapman S.B."/>
            <person name="Chen Z."/>
            <person name="Freedman E."/>
            <person name="Gellesch M."/>
            <person name="Goldberg J."/>
            <person name="Griggs A."/>
            <person name="Gujja S."/>
            <person name="Heilman E.R."/>
            <person name="Heiman D."/>
            <person name="Hepburn T."/>
            <person name="Howarth C."/>
            <person name="Jen D."/>
            <person name="Larson L."/>
            <person name="Mehta T."/>
            <person name="Neiman D."/>
            <person name="Pearson M."/>
            <person name="Roberts A."/>
            <person name="Saif S."/>
            <person name="Shea T."/>
            <person name="Shenoy N."/>
            <person name="Sisk P."/>
            <person name="Stolte C."/>
            <person name="Sykes S."/>
            <person name="Walk T."/>
            <person name="White J."/>
            <person name="Yandava C."/>
            <person name="Haas B."/>
            <person name="Nusbaum C."/>
            <person name="Birren B."/>
        </authorList>
    </citation>
    <scope>NUCLEOTIDE SEQUENCE</scope>
    <source>
        <strain evidence="10">R3-111a-1</strain>
    </source>
</reference>
<evidence type="ECO:0000256" key="1">
    <source>
        <dbReference type="ARBA" id="ARBA00008345"/>
    </source>
</evidence>
<dbReference type="GO" id="GO:0004359">
    <property type="term" value="F:glutaminase activity"/>
    <property type="evidence" value="ECO:0007669"/>
    <property type="project" value="UniProtKB-EC"/>
</dbReference>
<dbReference type="InterPro" id="IPR021196">
    <property type="entry name" value="PdxT/SNO_CS"/>
</dbReference>
<reference evidence="12" key="1">
    <citation type="submission" date="2010-07" db="EMBL/GenBank/DDBJ databases">
        <title>The genome sequence of Gaeumannomyces graminis var. tritici strain R3-111a-1.</title>
        <authorList>
            <consortium name="The Broad Institute Genome Sequencing Platform"/>
            <person name="Ma L.-J."/>
            <person name="Dead R."/>
            <person name="Young S."/>
            <person name="Zeng Q."/>
            <person name="Koehrsen M."/>
            <person name="Alvarado L."/>
            <person name="Berlin A."/>
            <person name="Chapman S.B."/>
            <person name="Chen Z."/>
            <person name="Freedman E."/>
            <person name="Gellesch M."/>
            <person name="Goldberg J."/>
            <person name="Griggs A."/>
            <person name="Gujja S."/>
            <person name="Heilman E.R."/>
            <person name="Heiman D."/>
            <person name="Hepburn T."/>
            <person name="Howarth C."/>
            <person name="Jen D."/>
            <person name="Larson L."/>
            <person name="Mehta T."/>
            <person name="Neiman D."/>
            <person name="Pearson M."/>
            <person name="Roberts A."/>
            <person name="Saif S."/>
            <person name="Shea T."/>
            <person name="Shenoy N."/>
            <person name="Sisk P."/>
            <person name="Stolte C."/>
            <person name="Sykes S."/>
            <person name="Walk T."/>
            <person name="White J."/>
            <person name="Yandava C."/>
            <person name="Haas B."/>
            <person name="Nusbaum C."/>
            <person name="Birren B."/>
        </authorList>
    </citation>
    <scope>NUCLEOTIDE SEQUENCE [LARGE SCALE GENOMIC DNA]</scope>
    <source>
        <strain evidence="12">R3-111a-1</strain>
    </source>
</reference>
<feature type="active site" description="Charge relay system" evidence="7">
    <location>
        <position position="218"/>
    </location>
</feature>
<comment type="similarity">
    <text evidence="1">Belongs to the glutaminase PdxT/SNO family.</text>
</comment>
<dbReference type="HAMAP" id="MF_01615">
    <property type="entry name" value="PdxT"/>
    <property type="match status" value="1"/>
</dbReference>
<keyword evidence="9" id="KW-0732">Signal</keyword>
<feature type="active site" description="Charge relay system" evidence="7">
    <location>
        <position position="220"/>
    </location>
</feature>